<comment type="caution">
    <text evidence="3">The sequence shown here is derived from an EMBL/GenBank/DDBJ whole genome shotgun (WGS) entry which is preliminary data.</text>
</comment>
<feature type="domain" description="GST N-terminal" evidence="1">
    <location>
        <begin position="1"/>
        <end position="79"/>
    </location>
</feature>
<reference evidence="3 4" key="1">
    <citation type="submission" date="2013-08" db="EMBL/GenBank/DDBJ databases">
        <title>The genome sequence of Skermanella stibiiresistens.</title>
        <authorList>
            <person name="Zhu W."/>
            <person name="Wang G."/>
        </authorList>
    </citation>
    <scope>NUCLEOTIDE SEQUENCE [LARGE SCALE GENOMIC DNA]</scope>
    <source>
        <strain evidence="3 4">SB22</strain>
    </source>
</reference>
<dbReference type="InterPro" id="IPR004045">
    <property type="entry name" value="Glutathione_S-Trfase_N"/>
</dbReference>
<dbReference type="PATRIC" id="fig|1385369.3.peg.3758"/>
<dbReference type="PANTHER" id="PTHR44051:SF21">
    <property type="entry name" value="GLUTATHIONE S-TRANSFERASE FAMILY PROTEIN"/>
    <property type="match status" value="1"/>
</dbReference>
<organism evidence="3 4">
    <name type="scientific">Skermanella stibiiresistens SB22</name>
    <dbReference type="NCBI Taxonomy" id="1385369"/>
    <lineage>
        <taxon>Bacteria</taxon>
        <taxon>Pseudomonadati</taxon>
        <taxon>Pseudomonadota</taxon>
        <taxon>Alphaproteobacteria</taxon>
        <taxon>Rhodospirillales</taxon>
        <taxon>Azospirillaceae</taxon>
        <taxon>Skermanella</taxon>
    </lineage>
</organism>
<dbReference type="SUPFAM" id="SSF52833">
    <property type="entry name" value="Thioredoxin-like"/>
    <property type="match status" value="1"/>
</dbReference>
<dbReference type="SFLD" id="SFLDS00019">
    <property type="entry name" value="Glutathione_Transferase_(cytos"/>
    <property type="match status" value="1"/>
</dbReference>
<dbReference type="CDD" id="cd03046">
    <property type="entry name" value="GST_N_GTT1_like"/>
    <property type="match status" value="1"/>
</dbReference>
<dbReference type="OrthoDB" id="7583243at2"/>
<dbReference type="PROSITE" id="PS50405">
    <property type="entry name" value="GST_CTER"/>
    <property type="match status" value="1"/>
</dbReference>
<keyword evidence="3" id="KW-0808">Transferase</keyword>
<dbReference type="InterPro" id="IPR036249">
    <property type="entry name" value="Thioredoxin-like_sf"/>
</dbReference>
<sequence>MKLYWSPRTRSTRALWMLEEAGCGYERVLIDIHTGAQSTPEYLRINPMGKVPALVDGDAVVAESGAICAYVADRCPEAGLAPPIGDPARGAYLRWLFFSPGCFEPAVMQKMMDWQVDGVAAAWGDLDRVLSVLDQALAPGGWLLGDRFSAADVLVGTDLHYCVNVMRALPPNPVFDNYVTRCLDRPAFQRALEIDAAGV</sequence>
<dbReference type="SUPFAM" id="SSF47616">
    <property type="entry name" value="GST C-terminal domain-like"/>
    <property type="match status" value="1"/>
</dbReference>
<proteinExistence type="predicted"/>
<feature type="domain" description="GST C-terminal" evidence="2">
    <location>
        <begin position="85"/>
        <end position="199"/>
    </location>
</feature>
<evidence type="ECO:0000259" key="1">
    <source>
        <dbReference type="PROSITE" id="PS50404"/>
    </source>
</evidence>
<dbReference type="PANTHER" id="PTHR44051">
    <property type="entry name" value="GLUTATHIONE S-TRANSFERASE-RELATED"/>
    <property type="match status" value="1"/>
</dbReference>
<dbReference type="Pfam" id="PF02798">
    <property type="entry name" value="GST_N"/>
    <property type="match status" value="1"/>
</dbReference>
<evidence type="ECO:0000313" key="4">
    <source>
        <dbReference type="Proteomes" id="UP000019486"/>
    </source>
</evidence>
<dbReference type="InterPro" id="IPR010987">
    <property type="entry name" value="Glutathione-S-Trfase_C-like"/>
</dbReference>
<dbReference type="RefSeq" id="WP_037455097.1">
    <property type="nucleotide sequence ID" value="NZ_AVFL01000013.1"/>
</dbReference>
<name>W9H646_9PROT</name>
<dbReference type="Pfam" id="PF13410">
    <property type="entry name" value="GST_C_2"/>
    <property type="match status" value="1"/>
</dbReference>
<dbReference type="Gene3D" id="1.20.1050.10">
    <property type="match status" value="1"/>
</dbReference>
<protein>
    <submittedName>
        <fullName evidence="3">Glutathione S-transferase</fullName>
    </submittedName>
</protein>
<keyword evidence="4" id="KW-1185">Reference proteome</keyword>
<gene>
    <name evidence="3" type="ORF">N825_07855</name>
</gene>
<dbReference type="AlphaFoldDB" id="W9H646"/>
<dbReference type="Gene3D" id="3.40.30.10">
    <property type="entry name" value="Glutaredoxin"/>
    <property type="match status" value="1"/>
</dbReference>
<dbReference type="STRING" id="1385369.N825_07855"/>
<dbReference type="SFLD" id="SFLDG01150">
    <property type="entry name" value="Main.1:_Beta-like"/>
    <property type="match status" value="1"/>
</dbReference>
<dbReference type="Proteomes" id="UP000019486">
    <property type="component" value="Unassembled WGS sequence"/>
</dbReference>
<evidence type="ECO:0000313" key="3">
    <source>
        <dbReference type="EMBL" id="EWY39233.1"/>
    </source>
</evidence>
<dbReference type="EMBL" id="AVFL01000013">
    <property type="protein sequence ID" value="EWY39233.1"/>
    <property type="molecule type" value="Genomic_DNA"/>
</dbReference>
<dbReference type="InterPro" id="IPR036282">
    <property type="entry name" value="Glutathione-S-Trfase_C_sf"/>
</dbReference>
<dbReference type="SFLD" id="SFLDG00358">
    <property type="entry name" value="Main_(cytGST)"/>
    <property type="match status" value="1"/>
</dbReference>
<dbReference type="CDD" id="cd03207">
    <property type="entry name" value="GST_C_8"/>
    <property type="match status" value="1"/>
</dbReference>
<evidence type="ECO:0000259" key="2">
    <source>
        <dbReference type="PROSITE" id="PS50405"/>
    </source>
</evidence>
<dbReference type="PROSITE" id="PS50404">
    <property type="entry name" value="GST_NTER"/>
    <property type="match status" value="1"/>
</dbReference>
<dbReference type="InterPro" id="IPR040079">
    <property type="entry name" value="Glutathione_S-Trfase"/>
</dbReference>
<dbReference type="GO" id="GO:0016740">
    <property type="term" value="F:transferase activity"/>
    <property type="evidence" value="ECO:0007669"/>
    <property type="project" value="UniProtKB-KW"/>
</dbReference>
<accession>W9H646</accession>